<dbReference type="EMBL" id="CAXHTB010000016">
    <property type="protein sequence ID" value="CAL0322461.1"/>
    <property type="molecule type" value="Genomic_DNA"/>
</dbReference>
<evidence type="ECO:0000313" key="3">
    <source>
        <dbReference type="Proteomes" id="UP001497480"/>
    </source>
</evidence>
<dbReference type="AlphaFoldDB" id="A0AAV1XLF5"/>
<keyword evidence="1" id="KW-0812">Transmembrane</keyword>
<keyword evidence="1" id="KW-0472">Membrane</keyword>
<gene>
    <name evidence="2" type="ORF">LLUT_LOCUS23521</name>
</gene>
<comment type="caution">
    <text evidence="2">The sequence shown here is derived from an EMBL/GenBank/DDBJ whole genome shotgun (WGS) entry which is preliminary data.</text>
</comment>
<protein>
    <submittedName>
        <fullName evidence="2">Uncharacterized protein</fullName>
    </submittedName>
</protein>
<organism evidence="2 3">
    <name type="scientific">Lupinus luteus</name>
    <name type="common">European yellow lupine</name>
    <dbReference type="NCBI Taxonomy" id="3873"/>
    <lineage>
        <taxon>Eukaryota</taxon>
        <taxon>Viridiplantae</taxon>
        <taxon>Streptophyta</taxon>
        <taxon>Embryophyta</taxon>
        <taxon>Tracheophyta</taxon>
        <taxon>Spermatophyta</taxon>
        <taxon>Magnoliopsida</taxon>
        <taxon>eudicotyledons</taxon>
        <taxon>Gunneridae</taxon>
        <taxon>Pentapetalae</taxon>
        <taxon>rosids</taxon>
        <taxon>fabids</taxon>
        <taxon>Fabales</taxon>
        <taxon>Fabaceae</taxon>
        <taxon>Papilionoideae</taxon>
        <taxon>50 kb inversion clade</taxon>
        <taxon>genistoids sensu lato</taxon>
        <taxon>core genistoids</taxon>
        <taxon>Genisteae</taxon>
        <taxon>Lupinus</taxon>
    </lineage>
</organism>
<name>A0AAV1XLF5_LUPLU</name>
<evidence type="ECO:0000313" key="2">
    <source>
        <dbReference type="EMBL" id="CAL0322461.1"/>
    </source>
</evidence>
<proteinExistence type="predicted"/>
<reference evidence="2 3" key="1">
    <citation type="submission" date="2024-03" db="EMBL/GenBank/DDBJ databases">
        <authorList>
            <person name="Martinez-Hernandez J."/>
        </authorList>
    </citation>
    <scope>NUCLEOTIDE SEQUENCE [LARGE SCALE GENOMIC DNA]</scope>
</reference>
<dbReference type="Proteomes" id="UP001497480">
    <property type="component" value="Unassembled WGS sequence"/>
</dbReference>
<accession>A0AAV1XLF5</accession>
<sequence length="115" mass="13034">MVDADALELGLLTVGIGIMIVGFGRFSGTDSYWTEKRHGLINCFNFFNTTLAKEIVWIIGDGVLRLLEFIRTRPPSISWPKPNGWALLSRSRYPMFFLSKQVWIITPVIFKGIGI</sequence>
<evidence type="ECO:0000256" key="1">
    <source>
        <dbReference type="SAM" id="Phobius"/>
    </source>
</evidence>
<keyword evidence="3" id="KW-1185">Reference proteome</keyword>
<keyword evidence="1" id="KW-1133">Transmembrane helix</keyword>
<feature type="transmembrane region" description="Helical" evidence="1">
    <location>
        <begin position="6"/>
        <end position="27"/>
    </location>
</feature>